<gene>
    <name evidence="8" type="ORF">EXM22_00065</name>
</gene>
<dbReference type="PROSITE" id="PS00144">
    <property type="entry name" value="ASN_GLN_ASE_1"/>
    <property type="match status" value="1"/>
</dbReference>
<evidence type="ECO:0000259" key="6">
    <source>
        <dbReference type="Pfam" id="PF00710"/>
    </source>
</evidence>
<dbReference type="SMART" id="SM00870">
    <property type="entry name" value="Asparaginase"/>
    <property type="match status" value="1"/>
</dbReference>
<dbReference type="InterPro" id="IPR006034">
    <property type="entry name" value="Asparaginase/glutaminase-like"/>
</dbReference>
<feature type="active site" evidence="5">
    <location>
        <position position="89"/>
    </location>
</feature>
<dbReference type="PIRSF" id="PIRSF001220">
    <property type="entry name" value="L-ASNase_gatD"/>
    <property type="match status" value="1"/>
</dbReference>
<dbReference type="PROSITE" id="PS00917">
    <property type="entry name" value="ASN_GLN_ASE_2"/>
    <property type="match status" value="1"/>
</dbReference>
<dbReference type="OrthoDB" id="9788068at2"/>
<reference evidence="8 9" key="1">
    <citation type="submission" date="2019-02" db="EMBL/GenBank/DDBJ databases">
        <title>Complete Genome Sequence and Methylome Analysis of free living Spirochaetas.</title>
        <authorList>
            <person name="Fomenkov A."/>
            <person name="Dubinina G."/>
            <person name="Leshcheva N."/>
            <person name="Mikheeva N."/>
            <person name="Grabovich M."/>
            <person name="Vincze T."/>
            <person name="Roberts R.J."/>
        </authorList>
    </citation>
    <scope>NUCLEOTIDE SEQUENCE [LARGE SCALE GENOMIC DNA]</scope>
    <source>
        <strain evidence="8 9">K2</strain>
    </source>
</reference>
<dbReference type="PIRSF" id="PIRSF500176">
    <property type="entry name" value="L_ASNase"/>
    <property type="match status" value="1"/>
</dbReference>
<protein>
    <submittedName>
        <fullName evidence="8">Asparaginase</fullName>
    </submittedName>
</protein>
<dbReference type="Proteomes" id="UP000324209">
    <property type="component" value="Chromosome"/>
</dbReference>
<dbReference type="InterPro" id="IPR027474">
    <property type="entry name" value="L-asparaginase_N"/>
</dbReference>
<dbReference type="KEGG" id="ock:EXM22_00065"/>
<feature type="active site" description="O-isoaspartyl threonine intermediate" evidence="2">
    <location>
        <position position="17"/>
    </location>
</feature>
<comment type="similarity">
    <text evidence="1">Belongs to the asparaginase 1 family.</text>
</comment>
<evidence type="ECO:0000256" key="4">
    <source>
        <dbReference type="PROSITE-ProRule" id="PRU10099"/>
    </source>
</evidence>
<dbReference type="InterPro" id="IPR027475">
    <property type="entry name" value="Asparaginase/glutaminase_AS2"/>
</dbReference>
<dbReference type="RefSeq" id="WP_149484543.1">
    <property type="nucleotide sequence ID" value="NZ_CP036150.1"/>
</dbReference>
<dbReference type="PANTHER" id="PTHR11707:SF28">
    <property type="entry name" value="60 KDA LYSOPHOSPHOLIPASE"/>
    <property type="match status" value="1"/>
</dbReference>
<dbReference type="InterPro" id="IPR027473">
    <property type="entry name" value="L-asparaginase_C"/>
</dbReference>
<feature type="active site" evidence="4">
    <location>
        <position position="17"/>
    </location>
</feature>
<evidence type="ECO:0000256" key="3">
    <source>
        <dbReference type="PIRSR" id="PIRSR001220-2"/>
    </source>
</evidence>
<dbReference type="InterPro" id="IPR041725">
    <property type="entry name" value="L-asparaginase_I"/>
</dbReference>
<dbReference type="AlphaFoldDB" id="A0A5C1QHJ7"/>
<keyword evidence="9" id="KW-1185">Reference proteome</keyword>
<evidence type="ECO:0000256" key="2">
    <source>
        <dbReference type="PIRSR" id="PIRSR001220-1"/>
    </source>
</evidence>
<proteinExistence type="inferred from homology"/>
<evidence type="ECO:0000313" key="9">
    <source>
        <dbReference type="Proteomes" id="UP000324209"/>
    </source>
</evidence>
<evidence type="ECO:0000256" key="5">
    <source>
        <dbReference type="PROSITE-ProRule" id="PRU10100"/>
    </source>
</evidence>
<dbReference type="SFLD" id="SFLDS00057">
    <property type="entry name" value="Glutaminase/Asparaginase"/>
    <property type="match status" value="1"/>
</dbReference>
<dbReference type="InterPro" id="IPR040919">
    <property type="entry name" value="Asparaginase_C"/>
</dbReference>
<dbReference type="FunFam" id="3.40.50.1170:FF:000001">
    <property type="entry name" value="L-asparaginase 2"/>
    <property type="match status" value="1"/>
</dbReference>
<accession>A0A5C1QHJ7</accession>
<feature type="domain" description="L-asparaginase N-terminal" evidence="6">
    <location>
        <begin position="8"/>
        <end position="189"/>
    </location>
</feature>
<dbReference type="GO" id="GO:0006520">
    <property type="term" value="P:amino acid metabolic process"/>
    <property type="evidence" value="ECO:0007669"/>
    <property type="project" value="InterPro"/>
</dbReference>
<dbReference type="PROSITE" id="PS51732">
    <property type="entry name" value="ASN_GLN_ASE_3"/>
    <property type="match status" value="1"/>
</dbReference>
<dbReference type="InterPro" id="IPR037152">
    <property type="entry name" value="L-asparaginase_N_sf"/>
</dbReference>
<feature type="domain" description="Asparaginase/glutaminase C-terminal" evidence="7">
    <location>
        <begin position="208"/>
        <end position="312"/>
    </location>
</feature>
<dbReference type="InterPro" id="IPR036152">
    <property type="entry name" value="Asp/glu_Ase-like_sf"/>
</dbReference>
<feature type="binding site" evidence="3">
    <location>
        <begin position="89"/>
        <end position="90"/>
    </location>
    <ligand>
        <name>substrate</name>
    </ligand>
</feature>
<evidence type="ECO:0000259" key="7">
    <source>
        <dbReference type="Pfam" id="PF17763"/>
    </source>
</evidence>
<dbReference type="Gene3D" id="3.40.50.1170">
    <property type="entry name" value="L-asparaginase, N-terminal domain"/>
    <property type="match status" value="1"/>
</dbReference>
<dbReference type="InterPro" id="IPR020827">
    <property type="entry name" value="Asparaginase/glutaminase_AS1"/>
</dbReference>
<dbReference type="PRINTS" id="PR00139">
    <property type="entry name" value="ASNGLNASE"/>
</dbReference>
<dbReference type="Pfam" id="PF17763">
    <property type="entry name" value="Asparaginase_C"/>
    <property type="match status" value="1"/>
</dbReference>
<evidence type="ECO:0000256" key="1">
    <source>
        <dbReference type="ARBA" id="ARBA00010518"/>
    </source>
</evidence>
<dbReference type="PANTHER" id="PTHR11707">
    <property type="entry name" value="L-ASPARAGINASE"/>
    <property type="match status" value="1"/>
</dbReference>
<dbReference type="CDD" id="cd08963">
    <property type="entry name" value="L-asparaginase_I"/>
    <property type="match status" value="1"/>
</dbReference>
<dbReference type="Gene3D" id="3.40.50.40">
    <property type="match status" value="1"/>
</dbReference>
<dbReference type="Pfam" id="PF00710">
    <property type="entry name" value="Asparaginase"/>
    <property type="match status" value="1"/>
</dbReference>
<feature type="binding site" evidence="3">
    <location>
        <position position="58"/>
    </location>
    <ligand>
        <name>substrate</name>
    </ligand>
</feature>
<organism evidence="8 9">
    <name type="scientific">Oceanispirochaeta crateris</name>
    <dbReference type="NCBI Taxonomy" id="2518645"/>
    <lineage>
        <taxon>Bacteria</taxon>
        <taxon>Pseudomonadati</taxon>
        <taxon>Spirochaetota</taxon>
        <taxon>Spirochaetia</taxon>
        <taxon>Spirochaetales</taxon>
        <taxon>Spirochaetaceae</taxon>
        <taxon>Oceanispirochaeta</taxon>
    </lineage>
</organism>
<name>A0A5C1QHJ7_9SPIO</name>
<dbReference type="SUPFAM" id="SSF53774">
    <property type="entry name" value="Glutaminase/Asparaginase"/>
    <property type="match status" value="1"/>
</dbReference>
<sequence length="344" mass="37488">MDSSLLPRILILDTGGTISQTAGADGSLVPCSTEYIEMVPRLHDIARLEIMRLERMDSSDMSSTLRMEMARLIYENYDAYDGFVVIHGTDTMVDTAAALNYMVQGLGKPVVLTGAQLPIFAPGPDGLNNLYYSVQTASMDLGEVVICFGDRILRGNRSLKENVHGFNAFHSFRVPALGELGVNVRLQDHRIPRRASQPRLFPVLNPSVFYLPMTSGCSLSILEAVQDHPRLAGLVVGGFGSGNLPAHEISGLKRLLSRGIPILVVTTCLKGNTILSLYGAGRKVYDAGAREGLDLTVAAALQKMMYALGRMDTDHPEFSGQERMEAVYNLLMEPVGRDLDSSLL</sequence>
<evidence type="ECO:0000313" key="8">
    <source>
        <dbReference type="EMBL" id="QEN06460.1"/>
    </source>
</evidence>
<dbReference type="GO" id="GO:0004067">
    <property type="term" value="F:asparaginase activity"/>
    <property type="evidence" value="ECO:0007669"/>
    <property type="project" value="UniProtKB-UniRule"/>
</dbReference>
<dbReference type="EMBL" id="CP036150">
    <property type="protein sequence ID" value="QEN06460.1"/>
    <property type="molecule type" value="Genomic_DNA"/>
</dbReference>